<gene>
    <name evidence="5" type="ORF">RU86_GL000151</name>
</gene>
<comment type="caution">
    <text evidence="5">The sequence shown here is derived from an EMBL/GenBank/DDBJ whole genome shotgun (WGS) entry which is preliminary data.</text>
</comment>
<evidence type="ECO:0000256" key="3">
    <source>
        <dbReference type="ARBA" id="ARBA00022112"/>
    </source>
</evidence>
<dbReference type="InterPro" id="IPR002678">
    <property type="entry name" value="DUF34/NIF3"/>
</dbReference>
<dbReference type="Proteomes" id="UP000218282">
    <property type="component" value="Unassembled WGS sequence"/>
</dbReference>
<dbReference type="InterPro" id="IPR036069">
    <property type="entry name" value="DUF34/NIF3_sf"/>
</dbReference>
<organism evidence="5 6">
    <name type="scientific">Pseudolactococcus piscium</name>
    <dbReference type="NCBI Taxonomy" id="1364"/>
    <lineage>
        <taxon>Bacteria</taxon>
        <taxon>Bacillati</taxon>
        <taxon>Bacillota</taxon>
        <taxon>Bacilli</taxon>
        <taxon>Lactobacillales</taxon>
        <taxon>Streptococcaceae</taxon>
        <taxon>Pseudolactococcus</taxon>
    </lineage>
</organism>
<dbReference type="GO" id="GO:0046872">
    <property type="term" value="F:metal ion binding"/>
    <property type="evidence" value="ECO:0007669"/>
    <property type="project" value="UniProtKB-KW"/>
</dbReference>
<evidence type="ECO:0000313" key="6">
    <source>
        <dbReference type="Proteomes" id="UP000218282"/>
    </source>
</evidence>
<dbReference type="Gene3D" id="3.40.1390.30">
    <property type="entry name" value="NIF3 (NGG1p interacting factor 3)-like"/>
    <property type="match status" value="1"/>
</dbReference>
<comment type="subunit">
    <text evidence="2">Homohexamer.</text>
</comment>
<feature type="binding site" evidence="4">
    <location>
        <position position="109"/>
    </location>
    <ligand>
        <name>a divalent metal cation</name>
        <dbReference type="ChEBI" id="CHEBI:60240"/>
        <label>1</label>
    </ligand>
</feature>
<dbReference type="AlphaFoldDB" id="A0A2A5S619"/>
<comment type="similarity">
    <text evidence="1">Belongs to the GTP cyclohydrolase I type 2/NIF3 family.</text>
</comment>
<name>A0A2A5S619_9LACT</name>
<accession>A0A2A5S619</accession>
<dbReference type="SUPFAM" id="SSF102705">
    <property type="entry name" value="NIF3 (NGG1p interacting factor 3)-like"/>
    <property type="match status" value="1"/>
</dbReference>
<proteinExistence type="inferred from homology"/>
<sequence length="289" mass="32566">MKIQEVIDRLMAYHPDLGDAETCDGIKFGDAQVACTGIVSALVPTVEVIKQAISLGANLLIVHEPTSYLTPDWSEWRADFDCQVYDEKIALIQAHQLVIFRDHDHMHADQPDQIFTGVLSYLGWLPYLTDTQTVPFGFTIEFPESKTLHAINQELMMKIGMNGLRYVGNGQARIKKLAFVGHLFPDAFIPQQEKEDGTWTDYATELIKSMAQDGIECIIPGEVVEWTVLSYIRDANAQGKNLACINPGHFNWEELGEKYAVAWLKEITDAQVPVTYVASGDLWQYEIKQ</sequence>
<evidence type="ECO:0000256" key="1">
    <source>
        <dbReference type="ARBA" id="ARBA00006964"/>
    </source>
</evidence>
<evidence type="ECO:0000313" key="5">
    <source>
        <dbReference type="EMBL" id="PCS08915.1"/>
    </source>
</evidence>
<protein>
    <recommendedName>
        <fullName evidence="3">GTP cyclohydrolase 1 type 2 homolog</fullName>
    </recommendedName>
</protein>
<dbReference type="EMBL" id="JXJW01000001">
    <property type="protein sequence ID" value="PCS08915.1"/>
    <property type="molecule type" value="Genomic_DNA"/>
</dbReference>
<reference evidence="5 6" key="1">
    <citation type="submission" date="2014-12" db="EMBL/GenBank/DDBJ databases">
        <title>Draft genome sequences of 10 type strains of Lactococcus.</title>
        <authorList>
            <person name="Sun Z."/>
            <person name="Zhong Z."/>
            <person name="Liu W."/>
            <person name="Zhang W."/>
            <person name="Zhang H."/>
        </authorList>
    </citation>
    <scope>NUCLEOTIDE SEQUENCE [LARGE SCALE GENOMIC DNA]</scope>
    <source>
        <strain evidence="5 6">DSM 6634</strain>
    </source>
</reference>
<dbReference type="RefSeq" id="WP_179296160.1">
    <property type="nucleotide sequence ID" value="NZ_JXJW01000001.1"/>
</dbReference>
<dbReference type="Pfam" id="PF01784">
    <property type="entry name" value="DUF34_NIF3"/>
    <property type="match status" value="1"/>
</dbReference>
<feature type="binding site" evidence="4">
    <location>
        <position position="63"/>
    </location>
    <ligand>
        <name>a divalent metal cation</name>
        <dbReference type="ChEBI" id="CHEBI:60240"/>
        <label>1</label>
    </ligand>
</feature>
<keyword evidence="4" id="KW-0479">Metal-binding</keyword>
<keyword evidence="6" id="KW-1185">Reference proteome</keyword>
<evidence type="ECO:0000256" key="2">
    <source>
        <dbReference type="ARBA" id="ARBA00011643"/>
    </source>
</evidence>
<evidence type="ECO:0000256" key="4">
    <source>
        <dbReference type="PIRSR" id="PIRSR602678-1"/>
    </source>
</evidence>